<feature type="region of interest" description="Disordered" evidence="1">
    <location>
        <begin position="568"/>
        <end position="595"/>
    </location>
</feature>
<dbReference type="EMBL" id="KB469307">
    <property type="protein sequence ID" value="EPQ52734.1"/>
    <property type="molecule type" value="Genomic_DNA"/>
</dbReference>
<evidence type="ECO:0000313" key="3">
    <source>
        <dbReference type="Proteomes" id="UP000030669"/>
    </source>
</evidence>
<reference evidence="2 3" key="1">
    <citation type="journal article" date="2012" name="Science">
        <title>The Paleozoic origin of enzymatic lignin decomposition reconstructed from 31 fungal genomes.</title>
        <authorList>
            <person name="Floudas D."/>
            <person name="Binder M."/>
            <person name="Riley R."/>
            <person name="Barry K."/>
            <person name="Blanchette R.A."/>
            <person name="Henrissat B."/>
            <person name="Martinez A.T."/>
            <person name="Otillar R."/>
            <person name="Spatafora J.W."/>
            <person name="Yadav J.S."/>
            <person name="Aerts A."/>
            <person name="Benoit I."/>
            <person name="Boyd A."/>
            <person name="Carlson A."/>
            <person name="Copeland A."/>
            <person name="Coutinho P.M."/>
            <person name="de Vries R.P."/>
            <person name="Ferreira P."/>
            <person name="Findley K."/>
            <person name="Foster B."/>
            <person name="Gaskell J."/>
            <person name="Glotzer D."/>
            <person name="Gorecki P."/>
            <person name="Heitman J."/>
            <person name="Hesse C."/>
            <person name="Hori C."/>
            <person name="Igarashi K."/>
            <person name="Jurgens J.A."/>
            <person name="Kallen N."/>
            <person name="Kersten P."/>
            <person name="Kohler A."/>
            <person name="Kuees U."/>
            <person name="Kumar T.K.A."/>
            <person name="Kuo A."/>
            <person name="LaButti K."/>
            <person name="Larrondo L.F."/>
            <person name="Lindquist E."/>
            <person name="Ling A."/>
            <person name="Lombard V."/>
            <person name="Lucas S."/>
            <person name="Lundell T."/>
            <person name="Martin R."/>
            <person name="McLaughlin D.J."/>
            <person name="Morgenstern I."/>
            <person name="Morin E."/>
            <person name="Murat C."/>
            <person name="Nagy L.G."/>
            <person name="Nolan M."/>
            <person name="Ohm R.A."/>
            <person name="Patyshakuliyeva A."/>
            <person name="Rokas A."/>
            <person name="Ruiz-Duenas F.J."/>
            <person name="Sabat G."/>
            <person name="Salamov A."/>
            <person name="Samejima M."/>
            <person name="Schmutz J."/>
            <person name="Slot J.C."/>
            <person name="St John F."/>
            <person name="Stenlid J."/>
            <person name="Sun H."/>
            <person name="Sun S."/>
            <person name="Syed K."/>
            <person name="Tsang A."/>
            <person name="Wiebenga A."/>
            <person name="Young D."/>
            <person name="Pisabarro A."/>
            <person name="Eastwood D.C."/>
            <person name="Martin F."/>
            <person name="Cullen D."/>
            <person name="Grigoriev I.V."/>
            <person name="Hibbett D.S."/>
        </authorList>
    </citation>
    <scope>NUCLEOTIDE SEQUENCE [LARGE SCALE GENOMIC DNA]</scope>
    <source>
        <strain evidence="2 3">ATCC 11539</strain>
    </source>
</reference>
<keyword evidence="3" id="KW-1185">Reference proteome</keyword>
<protein>
    <recommendedName>
        <fullName evidence="4">WD40 repeat-like protein</fullName>
    </recommendedName>
</protein>
<dbReference type="RefSeq" id="XP_007868999.1">
    <property type="nucleotide sequence ID" value="XM_007870808.1"/>
</dbReference>
<gene>
    <name evidence="2" type="ORF">GLOTRDRAFT_140371</name>
</gene>
<dbReference type="SUPFAM" id="SSF51004">
    <property type="entry name" value="C-terminal (heme d1) domain of cytochrome cd1-nitrite reductase"/>
    <property type="match status" value="1"/>
</dbReference>
<dbReference type="SMART" id="SM00320">
    <property type="entry name" value="WD40"/>
    <property type="match status" value="1"/>
</dbReference>
<dbReference type="InterPro" id="IPR001680">
    <property type="entry name" value="WD40_rpt"/>
</dbReference>
<sequence>MAHQQQIKDLKTRLARYNRNEKLRDDDGKNDRRYFKAILKDACAVVRRAQAGGSADLAEIVSSVSEILNEAIDAAYGDLDLYDFMPSFAHADDASLVEEQGEGRFLSAFALEGLLPILRRMGVDPDSGTSTSSQLADHPIKPLRTDKLTAKEKAMFRGPQAWTPANKRHPLSTPLARFTSHTALTPTSSTPLANIIYQARCEVTSDSVPSPIGLSLSAGNTCLALNMAGGYKNRDPVLNLYLLNDNTDFPDAHTVYPKLSEVAREVFADEERKLVWLADSRRVKSFSWVPGEQQRRSRSKGGVPMHTLASGGFDGPLAVLANGTVVRAGKGSAAMWKVDELDTHLENELIGEGTLDIEDSWRDDPDEIELSSGNERHSTIEFTGVKDKNLKPSVWTQVAPGSSTVLSATGEPHETSDYSVFELDLAEGKVGKRYLGHGGIVMDFSVSAGDPNVFLTACTDGYARLYDRRETLPVVTFDVGALSGFCPAGLIVHPDGIPTAITGALKQEEIKVWDVRARAAVYELATGNNGVTSLAWDSQRSALYAATECNYVDRLGYHHDYRPAKLPKRQRAEDVMDEDGDEDEDEDDEEDFDDECDQCWPSRAWHKEDYFGYTFDAGDHRIYRFAFKENPDLDFVPCYGDATREREGFGC</sequence>
<dbReference type="OMA" id="IPRWAER"/>
<dbReference type="Gene3D" id="2.130.10.10">
    <property type="entry name" value="YVTN repeat-like/Quinoprotein amine dehydrogenase"/>
    <property type="match status" value="1"/>
</dbReference>
<organism evidence="2 3">
    <name type="scientific">Gloeophyllum trabeum (strain ATCC 11539 / FP-39264 / Madison 617)</name>
    <name type="common">Brown rot fungus</name>
    <dbReference type="NCBI Taxonomy" id="670483"/>
    <lineage>
        <taxon>Eukaryota</taxon>
        <taxon>Fungi</taxon>
        <taxon>Dikarya</taxon>
        <taxon>Basidiomycota</taxon>
        <taxon>Agaricomycotina</taxon>
        <taxon>Agaricomycetes</taxon>
        <taxon>Gloeophyllales</taxon>
        <taxon>Gloeophyllaceae</taxon>
        <taxon>Gloeophyllum</taxon>
    </lineage>
</organism>
<dbReference type="GeneID" id="19304505"/>
<dbReference type="KEGG" id="gtr:GLOTRDRAFT_140371"/>
<dbReference type="eggNOG" id="ENOG502SJNE">
    <property type="taxonomic scope" value="Eukaryota"/>
</dbReference>
<dbReference type="Proteomes" id="UP000030669">
    <property type="component" value="Unassembled WGS sequence"/>
</dbReference>
<proteinExistence type="predicted"/>
<dbReference type="HOGENOM" id="CLU_025074_0_0_1"/>
<dbReference type="OrthoDB" id="548949at2759"/>
<name>S7RJD2_GLOTA</name>
<evidence type="ECO:0000313" key="2">
    <source>
        <dbReference type="EMBL" id="EPQ52734.1"/>
    </source>
</evidence>
<feature type="compositionally biased region" description="Acidic residues" evidence="1">
    <location>
        <begin position="575"/>
        <end position="595"/>
    </location>
</feature>
<dbReference type="InterPro" id="IPR015943">
    <property type="entry name" value="WD40/YVTN_repeat-like_dom_sf"/>
</dbReference>
<accession>S7RJD2</accession>
<evidence type="ECO:0008006" key="4">
    <source>
        <dbReference type="Google" id="ProtNLM"/>
    </source>
</evidence>
<evidence type="ECO:0000256" key="1">
    <source>
        <dbReference type="SAM" id="MobiDB-lite"/>
    </source>
</evidence>
<dbReference type="AlphaFoldDB" id="S7RJD2"/>
<dbReference type="InterPro" id="IPR011048">
    <property type="entry name" value="Haem_d1_sf"/>
</dbReference>